<dbReference type="Pfam" id="PF21292">
    <property type="entry name" value="EME1-MUS81_C"/>
    <property type="match status" value="1"/>
</dbReference>
<dbReference type="InterPro" id="IPR042530">
    <property type="entry name" value="EME1/EME2_C"/>
</dbReference>
<feature type="compositionally biased region" description="Pro residues" evidence="13">
    <location>
        <begin position="55"/>
        <end position="64"/>
    </location>
</feature>
<evidence type="ECO:0000256" key="11">
    <source>
        <dbReference type="ARBA" id="ARBA00023242"/>
    </source>
</evidence>
<proteinExistence type="predicted"/>
<dbReference type="GO" id="GO:0005634">
    <property type="term" value="C:nucleus"/>
    <property type="evidence" value="ECO:0007669"/>
    <property type="project" value="UniProtKB-SubCell"/>
</dbReference>
<dbReference type="Proteomes" id="UP000636709">
    <property type="component" value="Unassembled WGS sequence"/>
</dbReference>
<dbReference type="EMBL" id="JACEFO010000612">
    <property type="protein sequence ID" value="KAF8762810.1"/>
    <property type="molecule type" value="Genomic_DNA"/>
</dbReference>
<keyword evidence="12" id="KW-0469">Meiosis</keyword>
<gene>
    <name evidence="14" type="ORF">HU200_009120</name>
</gene>
<feature type="compositionally biased region" description="Low complexity" evidence="13">
    <location>
        <begin position="239"/>
        <end position="253"/>
    </location>
</feature>
<feature type="compositionally biased region" description="Polar residues" evidence="13">
    <location>
        <begin position="280"/>
        <end position="295"/>
    </location>
</feature>
<accession>A0A835KT06</accession>
<feature type="compositionally biased region" description="Pro residues" evidence="13">
    <location>
        <begin position="87"/>
        <end position="96"/>
    </location>
</feature>
<keyword evidence="6" id="KW-0227">DNA damage</keyword>
<keyword evidence="7" id="KW-0378">Hydrolase</keyword>
<dbReference type="GO" id="GO:0048476">
    <property type="term" value="C:Holliday junction resolvase complex"/>
    <property type="evidence" value="ECO:0007669"/>
    <property type="project" value="InterPro"/>
</dbReference>
<evidence type="ECO:0008006" key="16">
    <source>
        <dbReference type="Google" id="ProtNLM"/>
    </source>
</evidence>
<evidence type="ECO:0000313" key="14">
    <source>
        <dbReference type="EMBL" id="KAF8762810.1"/>
    </source>
</evidence>
<feature type="region of interest" description="Disordered" evidence="13">
    <location>
        <begin position="50"/>
        <end position="144"/>
    </location>
</feature>
<evidence type="ECO:0000256" key="12">
    <source>
        <dbReference type="ARBA" id="ARBA00023254"/>
    </source>
</evidence>
<dbReference type="GO" id="GO:0016787">
    <property type="term" value="F:hydrolase activity"/>
    <property type="evidence" value="ECO:0007669"/>
    <property type="project" value="UniProtKB-KW"/>
</dbReference>
<evidence type="ECO:0000256" key="3">
    <source>
        <dbReference type="ARBA" id="ARBA00022722"/>
    </source>
</evidence>
<feature type="compositionally biased region" description="Basic and acidic residues" evidence="13">
    <location>
        <begin position="296"/>
        <end position="319"/>
    </location>
</feature>
<dbReference type="InterPro" id="IPR033310">
    <property type="entry name" value="Mms4/EME1/EME2"/>
</dbReference>
<dbReference type="GO" id="GO:0046872">
    <property type="term" value="F:metal ion binding"/>
    <property type="evidence" value="ECO:0007669"/>
    <property type="project" value="UniProtKB-KW"/>
</dbReference>
<evidence type="ECO:0000256" key="5">
    <source>
        <dbReference type="ARBA" id="ARBA00022759"/>
    </source>
</evidence>
<evidence type="ECO:0000256" key="9">
    <source>
        <dbReference type="ARBA" id="ARBA00023172"/>
    </source>
</evidence>
<evidence type="ECO:0000256" key="8">
    <source>
        <dbReference type="ARBA" id="ARBA00022842"/>
    </source>
</evidence>
<comment type="subcellular location">
    <subcellularLocation>
        <location evidence="2">Nucleus</location>
    </subcellularLocation>
</comment>
<dbReference type="GO" id="GO:0004519">
    <property type="term" value="F:endonuclease activity"/>
    <property type="evidence" value="ECO:0007669"/>
    <property type="project" value="UniProtKB-KW"/>
</dbReference>
<keyword evidence="15" id="KW-1185">Reference proteome</keyword>
<comment type="cofactor">
    <cofactor evidence="1">
        <name>Mg(2+)</name>
        <dbReference type="ChEBI" id="CHEBI:18420"/>
    </cofactor>
</comment>
<evidence type="ECO:0000256" key="6">
    <source>
        <dbReference type="ARBA" id="ARBA00022763"/>
    </source>
</evidence>
<keyword evidence="5" id="KW-0255">Endonuclease</keyword>
<keyword evidence="4" id="KW-0479">Metal-binding</keyword>
<evidence type="ECO:0000256" key="1">
    <source>
        <dbReference type="ARBA" id="ARBA00001946"/>
    </source>
</evidence>
<comment type="caution">
    <text evidence="14">The sequence shown here is derived from an EMBL/GenBank/DDBJ whole genome shotgun (WGS) entry which is preliminary data.</text>
</comment>
<evidence type="ECO:0000256" key="4">
    <source>
        <dbReference type="ARBA" id="ARBA00022723"/>
    </source>
</evidence>
<keyword evidence="11" id="KW-0539">Nucleus</keyword>
<dbReference type="OrthoDB" id="343092at2759"/>
<dbReference type="Gene3D" id="1.10.150.670">
    <property type="entry name" value="Crossover junction endonuclease EME1, DNA-binding domain"/>
    <property type="match status" value="1"/>
</dbReference>
<organism evidence="14 15">
    <name type="scientific">Digitaria exilis</name>
    <dbReference type="NCBI Taxonomy" id="1010633"/>
    <lineage>
        <taxon>Eukaryota</taxon>
        <taxon>Viridiplantae</taxon>
        <taxon>Streptophyta</taxon>
        <taxon>Embryophyta</taxon>
        <taxon>Tracheophyta</taxon>
        <taxon>Spermatophyta</taxon>
        <taxon>Magnoliopsida</taxon>
        <taxon>Liliopsida</taxon>
        <taxon>Poales</taxon>
        <taxon>Poaceae</taxon>
        <taxon>PACMAD clade</taxon>
        <taxon>Panicoideae</taxon>
        <taxon>Panicodae</taxon>
        <taxon>Paniceae</taxon>
        <taxon>Anthephorinae</taxon>
        <taxon>Digitaria</taxon>
    </lineage>
</organism>
<protein>
    <recommendedName>
        <fullName evidence="16">Crossover junction endonuclease EME1</fullName>
    </recommendedName>
</protein>
<evidence type="ECO:0000256" key="2">
    <source>
        <dbReference type="ARBA" id="ARBA00004123"/>
    </source>
</evidence>
<keyword evidence="10" id="KW-0234">DNA repair</keyword>
<evidence type="ECO:0000313" key="15">
    <source>
        <dbReference type="Proteomes" id="UP000636709"/>
    </source>
</evidence>
<feature type="region of interest" description="Disordered" evidence="13">
    <location>
        <begin position="161"/>
        <end position="190"/>
    </location>
</feature>
<sequence length="681" mass="75180">MVVSPETHQNKVWPTNTAHSCAARCETTARASHWLGRAATATKQARVCAAATQPAPVPDYPNPAKPLKNPKSNSRPPRRRAAANPRIEPPWRPPRSPSSTSSTTTTTTSPPPPCSPPLLSSSSRKRSHGSAGSTSQSDFLDAFSPSPPLQKRLLLALGDPVVLDDTPSPPKRRPSSAPEPPVLVLDDDDYAPSASGGVVTVTPDSVLHRAAFFQSPEMAMPSSASLGTVVPETPGGTVVPETPGGTVVPETPGFPSQRSVGPASLISLESDDEDDDTIYKNYSKSSVGCGTTQSEKNPEMNKRQEKDDAQQIEAKERKQPAKKRLTKEEKAKMLDERKQKQQEDKLQKKAMRAQQAVKKKNDKEIQKWESGKYALKCITAEIDHNVAESGSIGGCLLSSLSEKCLSYKLTNNPVKGSILWKMNVPPDVAQAFSSLHDDCDMDPASLSKVQYIAIVLQAEEFCDLVSKGLFFNHVQEIRKKHSEFSICYVINKLTNHINKCEQSQYKNNLNTWKRPPVEEVLSKLATHYTHVHSRQCIDEAEVAEHIVGLTSNLAKCKFRKPLTWLSVHANGAIISKDFVDKNLAKKDTWLKALIAIPDIQPRYAMAIKKKYPCMRSLLNEYMDPNKTVQEKEDLLSDLKWDNRLGEEGKRLGKKCSRRVYRMLMTQNGDLYTDDPETGGSA</sequence>
<feature type="region of interest" description="Disordered" evidence="13">
    <location>
        <begin position="239"/>
        <end position="348"/>
    </location>
</feature>
<keyword evidence="9" id="KW-0233">DNA recombination</keyword>
<dbReference type="GO" id="GO:0006310">
    <property type="term" value="P:DNA recombination"/>
    <property type="evidence" value="ECO:0007669"/>
    <property type="project" value="UniProtKB-KW"/>
</dbReference>
<dbReference type="CDD" id="cd20083">
    <property type="entry name" value="XPF_nuclease_EME"/>
    <property type="match status" value="1"/>
</dbReference>
<dbReference type="InterPro" id="IPR047524">
    <property type="entry name" value="XPF_nuclease_EME1_plant/arthr"/>
</dbReference>
<evidence type="ECO:0000256" key="7">
    <source>
        <dbReference type="ARBA" id="ARBA00022801"/>
    </source>
</evidence>
<reference evidence="14" key="1">
    <citation type="submission" date="2020-07" db="EMBL/GenBank/DDBJ databases">
        <title>Genome sequence and genetic diversity analysis of an under-domesticated orphan crop, white fonio (Digitaria exilis).</title>
        <authorList>
            <person name="Bennetzen J.L."/>
            <person name="Chen S."/>
            <person name="Ma X."/>
            <person name="Wang X."/>
            <person name="Yssel A.E.J."/>
            <person name="Chaluvadi S.R."/>
            <person name="Johnson M."/>
            <person name="Gangashetty P."/>
            <person name="Hamidou F."/>
            <person name="Sanogo M.D."/>
            <person name="Zwaenepoel A."/>
            <person name="Wallace J."/>
            <person name="Van De Peer Y."/>
            <person name="Van Deynze A."/>
        </authorList>
    </citation>
    <scope>NUCLEOTIDE SEQUENCE</scope>
    <source>
        <tissue evidence="14">Leaves</tissue>
    </source>
</reference>
<dbReference type="GO" id="GO:0051321">
    <property type="term" value="P:meiotic cell cycle"/>
    <property type="evidence" value="ECO:0007669"/>
    <property type="project" value="UniProtKB-KW"/>
</dbReference>
<dbReference type="AlphaFoldDB" id="A0A835KT06"/>
<evidence type="ECO:0000256" key="10">
    <source>
        <dbReference type="ARBA" id="ARBA00023204"/>
    </source>
</evidence>
<dbReference type="PANTHER" id="PTHR21077:SF5">
    <property type="entry name" value="CROSSOVER JUNCTION ENDONUCLEASE MMS4"/>
    <property type="match status" value="1"/>
</dbReference>
<evidence type="ECO:0000256" key="13">
    <source>
        <dbReference type="SAM" id="MobiDB-lite"/>
    </source>
</evidence>
<keyword evidence="8" id="KW-0460">Magnesium</keyword>
<keyword evidence="3" id="KW-0540">Nuclease</keyword>
<dbReference type="Gene3D" id="3.40.50.10130">
    <property type="match status" value="1"/>
</dbReference>
<feature type="compositionally biased region" description="Low complexity" evidence="13">
    <location>
        <begin position="97"/>
        <end position="108"/>
    </location>
</feature>
<dbReference type="PANTHER" id="PTHR21077">
    <property type="entry name" value="EME1 PROTEIN"/>
    <property type="match status" value="1"/>
</dbReference>
<feature type="compositionally biased region" description="Basic and acidic residues" evidence="13">
    <location>
        <begin position="326"/>
        <end position="347"/>
    </location>
</feature>
<dbReference type="GO" id="GO:0006281">
    <property type="term" value="P:DNA repair"/>
    <property type="evidence" value="ECO:0007669"/>
    <property type="project" value="UniProtKB-KW"/>
</dbReference>
<name>A0A835KT06_9POAL</name>